<dbReference type="AlphaFoldDB" id="A0A9Q1DR13"/>
<evidence type="ECO:0008006" key="11">
    <source>
        <dbReference type="Google" id="ProtNLM"/>
    </source>
</evidence>
<evidence type="ECO:0000313" key="10">
    <source>
        <dbReference type="Proteomes" id="UP001152803"/>
    </source>
</evidence>
<evidence type="ECO:0000256" key="8">
    <source>
        <dbReference type="SAM" id="SignalP"/>
    </source>
</evidence>
<feature type="signal peptide" evidence="8">
    <location>
        <begin position="1"/>
        <end position="20"/>
    </location>
</feature>
<protein>
    <recommendedName>
        <fullName evidence="11">PDZK1-interacting protein 1</fullName>
    </recommendedName>
</protein>
<evidence type="ECO:0000256" key="2">
    <source>
        <dbReference type="ARBA" id="ARBA00022692"/>
    </source>
</evidence>
<evidence type="ECO:0000256" key="6">
    <source>
        <dbReference type="SAM" id="MobiDB-lite"/>
    </source>
</evidence>
<feature type="chain" id="PRO_5040237502" description="PDZK1-interacting protein 1" evidence="8">
    <location>
        <begin position="21"/>
        <end position="149"/>
    </location>
</feature>
<dbReference type="Proteomes" id="UP001152803">
    <property type="component" value="Unassembled WGS sequence"/>
</dbReference>
<comment type="similarity">
    <text evidence="5">Belongs to the PDZK1-interacting protein 1/SMIM24 family.</text>
</comment>
<dbReference type="PANTHER" id="PTHR15296">
    <property type="entry name" value="MEMBRANE-ASSOCIATED PROTEIN MAP17"/>
    <property type="match status" value="1"/>
</dbReference>
<keyword evidence="2 7" id="KW-0812">Transmembrane</keyword>
<gene>
    <name evidence="9" type="ORF">COCON_G00058200</name>
</gene>
<evidence type="ECO:0000256" key="3">
    <source>
        <dbReference type="ARBA" id="ARBA00022989"/>
    </source>
</evidence>
<dbReference type="GO" id="GO:0016020">
    <property type="term" value="C:membrane"/>
    <property type="evidence" value="ECO:0007669"/>
    <property type="project" value="UniProtKB-SubCell"/>
</dbReference>
<keyword evidence="4 7" id="KW-0472">Membrane</keyword>
<name>A0A9Q1DR13_CONCO</name>
<evidence type="ECO:0000256" key="5">
    <source>
        <dbReference type="ARBA" id="ARBA00049650"/>
    </source>
</evidence>
<organism evidence="9 10">
    <name type="scientific">Conger conger</name>
    <name type="common">Conger eel</name>
    <name type="synonym">Muraena conger</name>
    <dbReference type="NCBI Taxonomy" id="82655"/>
    <lineage>
        <taxon>Eukaryota</taxon>
        <taxon>Metazoa</taxon>
        <taxon>Chordata</taxon>
        <taxon>Craniata</taxon>
        <taxon>Vertebrata</taxon>
        <taxon>Euteleostomi</taxon>
        <taxon>Actinopterygii</taxon>
        <taxon>Neopterygii</taxon>
        <taxon>Teleostei</taxon>
        <taxon>Anguilliformes</taxon>
        <taxon>Congridae</taxon>
        <taxon>Conger</taxon>
    </lineage>
</organism>
<sequence>MKKVAFAFLWLLLALETVSAQEVGARALPNWLTGIIAVAVFLFLVFVAFLVNKAWCANASQEPKAVPVQTSEDHTMTNGTYLNTSLDMVRTSDHENAYENVAIQKAKTTKSQQSRRGRRATSGTGFPVIVSGSEMHRCAAQRSANKPTP</sequence>
<evidence type="ECO:0000256" key="4">
    <source>
        <dbReference type="ARBA" id="ARBA00023136"/>
    </source>
</evidence>
<keyword evidence="10" id="KW-1185">Reference proteome</keyword>
<dbReference type="Pfam" id="PF15807">
    <property type="entry name" value="MAP17"/>
    <property type="match status" value="1"/>
</dbReference>
<keyword evidence="3 7" id="KW-1133">Transmembrane helix</keyword>
<dbReference type="InterPro" id="IPR031627">
    <property type="entry name" value="PDZK1IP1/SMIM24"/>
</dbReference>
<accession>A0A9Q1DR13</accession>
<evidence type="ECO:0000256" key="7">
    <source>
        <dbReference type="SAM" id="Phobius"/>
    </source>
</evidence>
<evidence type="ECO:0000313" key="9">
    <source>
        <dbReference type="EMBL" id="KAJ8278754.1"/>
    </source>
</evidence>
<dbReference type="OrthoDB" id="9900654at2759"/>
<keyword evidence="8" id="KW-0732">Signal</keyword>
<evidence type="ECO:0000256" key="1">
    <source>
        <dbReference type="ARBA" id="ARBA00004167"/>
    </source>
</evidence>
<comment type="subcellular location">
    <subcellularLocation>
        <location evidence="1">Membrane</location>
        <topology evidence="1">Single-pass membrane protein</topology>
    </subcellularLocation>
</comment>
<proteinExistence type="inferred from homology"/>
<feature type="region of interest" description="Disordered" evidence="6">
    <location>
        <begin position="105"/>
        <end position="128"/>
    </location>
</feature>
<feature type="transmembrane region" description="Helical" evidence="7">
    <location>
        <begin position="30"/>
        <end position="51"/>
    </location>
</feature>
<dbReference type="PANTHER" id="PTHR15296:SF1">
    <property type="entry name" value="PDZK1 INTERACTING PROTEIN 1"/>
    <property type="match status" value="1"/>
</dbReference>
<dbReference type="EMBL" id="JAFJMO010000004">
    <property type="protein sequence ID" value="KAJ8278754.1"/>
    <property type="molecule type" value="Genomic_DNA"/>
</dbReference>
<comment type="caution">
    <text evidence="9">The sequence shown here is derived from an EMBL/GenBank/DDBJ whole genome shotgun (WGS) entry which is preliminary data.</text>
</comment>
<reference evidence="9" key="1">
    <citation type="journal article" date="2023" name="Science">
        <title>Genome structures resolve the early diversification of teleost fishes.</title>
        <authorList>
            <person name="Parey E."/>
            <person name="Louis A."/>
            <person name="Montfort J."/>
            <person name="Bouchez O."/>
            <person name="Roques C."/>
            <person name="Iampietro C."/>
            <person name="Lluch J."/>
            <person name="Castinel A."/>
            <person name="Donnadieu C."/>
            <person name="Desvignes T."/>
            <person name="Floi Bucao C."/>
            <person name="Jouanno E."/>
            <person name="Wen M."/>
            <person name="Mejri S."/>
            <person name="Dirks R."/>
            <person name="Jansen H."/>
            <person name="Henkel C."/>
            <person name="Chen W.J."/>
            <person name="Zahm M."/>
            <person name="Cabau C."/>
            <person name="Klopp C."/>
            <person name="Thompson A.W."/>
            <person name="Robinson-Rechavi M."/>
            <person name="Braasch I."/>
            <person name="Lecointre G."/>
            <person name="Bobe J."/>
            <person name="Postlethwait J.H."/>
            <person name="Berthelot C."/>
            <person name="Roest Crollius H."/>
            <person name="Guiguen Y."/>
        </authorList>
    </citation>
    <scope>NUCLEOTIDE SEQUENCE</scope>
    <source>
        <strain evidence="9">Concon-B</strain>
    </source>
</reference>